<organism evidence="1 2">
    <name type="scientific">Araneus ventricosus</name>
    <name type="common">Orbweaver spider</name>
    <name type="synonym">Epeira ventricosa</name>
    <dbReference type="NCBI Taxonomy" id="182803"/>
    <lineage>
        <taxon>Eukaryota</taxon>
        <taxon>Metazoa</taxon>
        <taxon>Ecdysozoa</taxon>
        <taxon>Arthropoda</taxon>
        <taxon>Chelicerata</taxon>
        <taxon>Arachnida</taxon>
        <taxon>Araneae</taxon>
        <taxon>Araneomorphae</taxon>
        <taxon>Entelegynae</taxon>
        <taxon>Araneoidea</taxon>
        <taxon>Araneidae</taxon>
        <taxon>Araneus</taxon>
    </lineage>
</organism>
<evidence type="ECO:0000313" key="1">
    <source>
        <dbReference type="EMBL" id="GBO16612.1"/>
    </source>
</evidence>
<protein>
    <recommendedName>
        <fullName evidence="3">CCHC-type domain-containing protein</fullName>
    </recommendedName>
</protein>
<evidence type="ECO:0000313" key="2">
    <source>
        <dbReference type="Proteomes" id="UP000499080"/>
    </source>
</evidence>
<sequence length="134" mass="16182">MIECRNDEEISKLLEEIESNEALQDDLEFHHPVKKNPKIIIYRFEEDLDPDAALKLIKDQNEELRESEVKHEYLMKTPRGDNWIISLDPKSFRKIMETGKINIGWYRINLREYIRPRQCFQCFKFDHVAKKCLK</sequence>
<keyword evidence="2" id="KW-1185">Reference proteome</keyword>
<dbReference type="OrthoDB" id="6437361at2759"/>
<proteinExistence type="predicted"/>
<evidence type="ECO:0008006" key="3">
    <source>
        <dbReference type="Google" id="ProtNLM"/>
    </source>
</evidence>
<comment type="caution">
    <text evidence="1">The sequence shown here is derived from an EMBL/GenBank/DDBJ whole genome shotgun (WGS) entry which is preliminary data.</text>
</comment>
<dbReference type="AlphaFoldDB" id="A0A4Y2UWI4"/>
<gene>
    <name evidence="1" type="ORF">AVEN_174564_1</name>
</gene>
<dbReference type="EMBL" id="BGPR01040482">
    <property type="protein sequence ID" value="GBO16612.1"/>
    <property type="molecule type" value="Genomic_DNA"/>
</dbReference>
<dbReference type="Proteomes" id="UP000499080">
    <property type="component" value="Unassembled WGS sequence"/>
</dbReference>
<accession>A0A4Y2UWI4</accession>
<reference evidence="1 2" key="1">
    <citation type="journal article" date="2019" name="Sci. Rep.">
        <title>Orb-weaving spider Araneus ventricosus genome elucidates the spidroin gene catalogue.</title>
        <authorList>
            <person name="Kono N."/>
            <person name="Nakamura H."/>
            <person name="Ohtoshi R."/>
            <person name="Moran D.A.P."/>
            <person name="Shinohara A."/>
            <person name="Yoshida Y."/>
            <person name="Fujiwara M."/>
            <person name="Mori M."/>
            <person name="Tomita M."/>
            <person name="Arakawa K."/>
        </authorList>
    </citation>
    <scope>NUCLEOTIDE SEQUENCE [LARGE SCALE GENOMIC DNA]</scope>
</reference>
<name>A0A4Y2UWI4_ARAVE</name>